<evidence type="ECO:0000256" key="3">
    <source>
        <dbReference type="ARBA" id="ARBA00022630"/>
    </source>
</evidence>
<evidence type="ECO:0000313" key="9">
    <source>
        <dbReference type="EMBL" id="SHO77262.1"/>
    </source>
</evidence>
<accession>A0A1M8A468</accession>
<dbReference type="GO" id="GO:0001735">
    <property type="term" value="F:prenylcysteine oxidase activity"/>
    <property type="evidence" value="ECO:0007669"/>
    <property type="project" value="InterPro"/>
</dbReference>
<gene>
    <name evidence="9" type="ORF">MSYG_1603</name>
</gene>
<dbReference type="Pfam" id="PF07156">
    <property type="entry name" value="Prenylcys_lyase"/>
    <property type="match status" value="1"/>
</dbReference>
<dbReference type="OMA" id="SIGIWDG"/>
<feature type="domain" description="Prenylcysteine lyase" evidence="8">
    <location>
        <begin position="215"/>
        <end position="576"/>
    </location>
</feature>
<dbReference type="Gene3D" id="3.50.50.60">
    <property type="entry name" value="FAD/NAD(P)-binding domain"/>
    <property type="match status" value="1"/>
</dbReference>
<reference evidence="10" key="1">
    <citation type="journal article" date="2017" name="Nucleic Acids Res.">
        <title>Proteogenomics produces comprehensive and highly accurate protein-coding gene annotation in a complete genome assembly of Malassezia sympodialis.</title>
        <authorList>
            <person name="Zhu Y."/>
            <person name="Engstroem P.G."/>
            <person name="Tellgren-Roth C."/>
            <person name="Baudo C.D."/>
            <person name="Kennell J.C."/>
            <person name="Sun S."/>
            <person name="Billmyre R.B."/>
            <person name="Schroeder M.S."/>
            <person name="Andersson A."/>
            <person name="Holm T."/>
            <person name="Sigurgeirsson B."/>
            <person name="Wu G."/>
            <person name="Sankaranarayanan S.R."/>
            <person name="Siddharthan R."/>
            <person name="Sanyal K."/>
            <person name="Lundeberg J."/>
            <person name="Nystedt B."/>
            <person name="Boekhout T."/>
            <person name="Dawson T.L. Jr."/>
            <person name="Heitman J."/>
            <person name="Scheynius A."/>
            <person name="Lehtioe J."/>
        </authorList>
    </citation>
    <scope>NUCLEOTIDE SEQUENCE [LARGE SCALE GENOMIC DNA]</scope>
    <source>
        <strain evidence="10">ATCC 42132</strain>
    </source>
</reference>
<dbReference type="PANTHER" id="PTHR15944">
    <property type="entry name" value="FARNESYLCYSTEINE LYASE"/>
    <property type="match status" value="1"/>
</dbReference>
<keyword evidence="5" id="KW-0274">FAD</keyword>
<dbReference type="STRING" id="1230383.A0A1M8A468"/>
<evidence type="ECO:0000256" key="7">
    <source>
        <dbReference type="ARBA" id="ARBA00023180"/>
    </source>
</evidence>
<dbReference type="PANTHER" id="PTHR15944:SF0">
    <property type="entry name" value="PRENYLCYSTEINE LYASE DOMAIN-CONTAINING PROTEIN"/>
    <property type="match status" value="1"/>
</dbReference>
<dbReference type="GO" id="GO:0030327">
    <property type="term" value="P:prenylated protein catabolic process"/>
    <property type="evidence" value="ECO:0007669"/>
    <property type="project" value="TreeGrafter"/>
</dbReference>
<comment type="similarity">
    <text evidence="2">Belongs to the prenylcysteine oxidase family.</text>
</comment>
<keyword evidence="10" id="KW-1185">Reference proteome</keyword>
<evidence type="ECO:0000313" key="10">
    <source>
        <dbReference type="Proteomes" id="UP000186303"/>
    </source>
</evidence>
<proteinExistence type="inferred from homology"/>
<keyword evidence="7" id="KW-0325">Glycoprotein</keyword>
<dbReference type="Pfam" id="PF13450">
    <property type="entry name" value="NAD_binding_8"/>
    <property type="match status" value="1"/>
</dbReference>
<evidence type="ECO:0000256" key="6">
    <source>
        <dbReference type="ARBA" id="ARBA00023002"/>
    </source>
</evidence>
<keyword evidence="6" id="KW-0560">Oxidoreductase</keyword>
<organism evidence="9 10">
    <name type="scientific">Malassezia sympodialis (strain ATCC 42132)</name>
    <name type="common">Atopic eczema-associated yeast</name>
    <dbReference type="NCBI Taxonomy" id="1230383"/>
    <lineage>
        <taxon>Eukaryota</taxon>
        <taxon>Fungi</taxon>
        <taxon>Dikarya</taxon>
        <taxon>Basidiomycota</taxon>
        <taxon>Ustilaginomycotina</taxon>
        <taxon>Malasseziomycetes</taxon>
        <taxon>Malasseziales</taxon>
        <taxon>Malasseziaceae</taxon>
        <taxon>Malassezia</taxon>
    </lineage>
</organism>
<dbReference type="PIRSF" id="PIRSF036292">
    <property type="entry name" value="Prenylcysteine_oxidase"/>
    <property type="match status" value="1"/>
</dbReference>
<dbReference type="InterPro" id="IPR036188">
    <property type="entry name" value="FAD/NAD-bd_sf"/>
</dbReference>
<dbReference type="AlphaFoldDB" id="A0A1M8A468"/>
<name>A0A1M8A468_MALS4</name>
<sequence length="605" mass="68872">MCWFRWHDLYNNLMHCGAYLVPPQPHNLHGASNKMHGSWILWLASVFWSILSHASPLQQYPFRQRYTDVTASRELLLSECPNSGARPVLRVAIIGAGVSGTSSAYFLSTAQEKLNRLRLREIPGCANSTLPEHISITVYERTGRVGGRVYGVHPLNDSSIMPVEIGASIYADINKNMARAVKALRFKSISREILPGSRLGLWDGKEFIFNDFKGSKWDYWKLYWRYGSSPRTLLDLVDRTVSQFLQIYSPKFLHDRRTSQKTKTGYPWSSLDGFIDSLNLRELAQLQAHTYFVQNKVSPVFVEEMVNAATRANYAQSVEQVHALAGMVSMKAANAFSIRGGNEQLFQRLMNDSGASLRLNTRGDVTGIMRMSLAEQDRHTEWWVGTRDGHGEAYDMVIIATPWDQSSITLLNTEKRIPHMHFKTIHVTLVVTDASHVDPKYFGINGLKPKLPQVIFTTNQHGKTNPEFLSLSYIRRLSYVFYAGKKWPKLYIVKIFSEQALVDQRIQAIFGHGSVLWTSQHVWNAYPELTPTTHWGPFEVDDNLFYTNSMERLVSTMETSMVAAKNVAALLLQKWLGLQFVHGRDCRWDRGSTIHGWDSWGCKGS</sequence>
<evidence type="ECO:0000256" key="5">
    <source>
        <dbReference type="ARBA" id="ARBA00022827"/>
    </source>
</evidence>
<dbReference type="OrthoDB" id="437369at2759"/>
<dbReference type="Proteomes" id="UP000186303">
    <property type="component" value="Chromosome 2"/>
</dbReference>
<dbReference type="GO" id="GO:0030328">
    <property type="term" value="P:prenylcysteine catabolic process"/>
    <property type="evidence" value="ECO:0007669"/>
    <property type="project" value="InterPro"/>
</dbReference>
<evidence type="ECO:0000259" key="8">
    <source>
        <dbReference type="Pfam" id="PF07156"/>
    </source>
</evidence>
<keyword evidence="3" id="KW-0285">Flavoprotein</keyword>
<evidence type="ECO:0000256" key="2">
    <source>
        <dbReference type="ARBA" id="ARBA00009967"/>
    </source>
</evidence>
<dbReference type="InterPro" id="IPR010795">
    <property type="entry name" value="Prenylcys_lyase"/>
</dbReference>
<evidence type="ECO:0000256" key="1">
    <source>
        <dbReference type="ARBA" id="ARBA00001974"/>
    </source>
</evidence>
<dbReference type="SUPFAM" id="SSF51905">
    <property type="entry name" value="FAD/NAD(P)-binding domain"/>
    <property type="match status" value="1"/>
</dbReference>
<keyword evidence="4" id="KW-0732">Signal</keyword>
<dbReference type="VEuPathDB" id="FungiDB:MSYG_1603"/>
<comment type="cofactor">
    <cofactor evidence="1">
        <name>FAD</name>
        <dbReference type="ChEBI" id="CHEBI:57692"/>
    </cofactor>
</comment>
<protein>
    <recommendedName>
        <fullName evidence="8">Prenylcysteine lyase domain-containing protein</fullName>
    </recommendedName>
</protein>
<dbReference type="EMBL" id="LT671822">
    <property type="protein sequence ID" value="SHO77262.1"/>
    <property type="molecule type" value="Genomic_DNA"/>
</dbReference>
<dbReference type="InterPro" id="IPR017046">
    <property type="entry name" value="Prenylcysteine_Oxase1"/>
</dbReference>
<evidence type="ECO:0000256" key="4">
    <source>
        <dbReference type="ARBA" id="ARBA00022729"/>
    </source>
</evidence>